<dbReference type="PROSITE" id="PS50850">
    <property type="entry name" value="MFS"/>
    <property type="match status" value="1"/>
</dbReference>
<feature type="region of interest" description="Disordered" evidence="7">
    <location>
        <begin position="409"/>
        <end position="459"/>
    </location>
</feature>
<evidence type="ECO:0000313" key="10">
    <source>
        <dbReference type="EMBL" id="GAA4811252.1"/>
    </source>
</evidence>
<gene>
    <name evidence="10" type="ORF">GCM10023220_47710</name>
</gene>
<feature type="transmembrane region" description="Helical" evidence="8">
    <location>
        <begin position="262"/>
        <end position="282"/>
    </location>
</feature>
<protein>
    <submittedName>
        <fullName evidence="10">MFS transporter</fullName>
    </submittedName>
</protein>
<dbReference type="CDD" id="cd06173">
    <property type="entry name" value="MFS_MefA_like"/>
    <property type="match status" value="1"/>
</dbReference>
<dbReference type="Proteomes" id="UP001501265">
    <property type="component" value="Unassembled WGS sequence"/>
</dbReference>
<evidence type="ECO:0000313" key="11">
    <source>
        <dbReference type="Proteomes" id="UP001501265"/>
    </source>
</evidence>
<name>A0ABP9CHG2_9ACTN</name>
<evidence type="ECO:0000256" key="6">
    <source>
        <dbReference type="ARBA" id="ARBA00023136"/>
    </source>
</evidence>
<sequence>MTGPAIAVRHPLREAPFARLWISGLLSETGKWVLQLALPLYVLQLTRSALITSVVAMLGLLPSLVVAPVVGALVDRWDQRRFLVLVSVAQAALLPVLLLVEDPGDLWLVYLVTGAEAALTVAFESVKNVTLSTIVAEEQLVSANAAIGLNVSLGRLVGSPLGGLLLSAAGLPYVLGFGSAAFLVAAGLAWTIPPGTTVRRESGGGARFWSGIGEGLRTLRDVPTLRGTFVCVALLAVAQGMFVVLFLLFVTDLIDGGDAQAGLLRGVQAVGGFAGTATAGLLTRRLGAPRLLSVGVLVFGTVSALTWNLTVTSAGFGVYVALFTAAGVPAVWLAAAWLSLIQESSPLPVRGRVMASVLGLSDGLQALGMLAAGLLSGVIGILPALDVQAALILLAGVVALKLLPGGRTARITDNGPTRAPTTAAPTTATTSAVPGAGEARGSDGTEGGTRTPPRRDERR</sequence>
<dbReference type="InterPro" id="IPR020846">
    <property type="entry name" value="MFS_dom"/>
</dbReference>
<feature type="transmembrane region" description="Helical" evidence="8">
    <location>
        <begin position="227"/>
        <end position="250"/>
    </location>
</feature>
<evidence type="ECO:0000256" key="5">
    <source>
        <dbReference type="ARBA" id="ARBA00022989"/>
    </source>
</evidence>
<accession>A0ABP9CHG2</accession>
<feature type="transmembrane region" description="Helical" evidence="8">
    <location>
        <begin position="20"/>
        <end position="43"/>
    </location>
</feature>
<proteinExistence type="predicted"/>
<keyword evidence="2" id="KW-0813">Transport</keyword>
<feature type="transmembrane region" description="Helical" evidence="8">
    <location>
        <begin position="170"/>
        <end position="192"/>
    </location>
</feature>
<keyword evidence="6 8" id="KW-0472">Membrane</keyword>
<dbReference type="PANTHER" id="PTHR23513">
    <property type="entry name" value="INTEGRAL MEMBRANE EFFLUX PROTEIN-RELATED"/>
    <property type="match status" value="1"/>
</dbReference>
<evidence type="ECO:0000256" key="3">
    <source>
        <dbReference type="ARBA" id="ARBA00022475"/>
    </source>
</evidence>
<dbReference type="InterPro" id="IPR010290">
    <property type="entry name" value="TM_effector"/>
</dbReference>
<feature type="transmembrane region" description="Helical" evidence="8">
    <location>
        <begin position="381"/>
        <end position="403"/>
    </location>
</feature>
<reference evidence="11" key="1">
    <citation type="journal article" date="2019" name="Int. J. Syst. Evol. Microbiol.">
        <title>The Global Catalogue of Microorganisms (GCM) 10K type strain sequencing project: providing services to taxonomists for standard genome sequencing and annotation.</title>
        <authorList>
            <consortium name="The Broad Institute Genomics Platform"/>
            <consortium name="The Broad Institute Genome Sequencing Center for Infectious Disease"/>
            <person name="Wu L."/>
            <person name="Ma J."/>
        </authorList>
    </citation>
    <scope>NUCLEOTIDE SEQUENCE [LARGE SCALE GENOMIC DNA]</scope>
    <source>
        <strain evidence="11">JCM 18081</strain>
    </source>
</reference>
<comment type="subcellular location">
    <subcellularLocation>
        <location evidence="1">Cell membrane</location>
        <topology evidence="1">Multi-pass membrane protein</topology>
    </subcellularLocation>
</comment>
<evidence type="ECO:0000256" key="4">
    <source>
        <dbReference type="ARBA" id="ARBA00022692"/>
    </source>
</evidence>
<evidence type="ECO:0000256" key="7">
    <source>
        <dbReference type="SAM" id="MobiDB-lite"/>
    </source>
</evidence>
<evidence type="ECO:0000256" key="1">
    <source>
        <dbReference type="ARBA" id="ARBA00004651"/>
    </source>
</evidence>
<evidence type="ECO:0000256" key="8">
    <source>
        <dbReference type="SAM" id="Phobius"/>
    </source>
</evidence>
<dbReference type="InterPro" id="IPR036259">
    <property type="entry name" value="MFS_trans_sf"/>
</dbReference>
<keyword evidence="11" id="KW-1185">Reference proteome</keyword>
<organism evidence="10 11">
    <name type="scientific">Streptomyces ziwulingensis</name>
    <dbReference type="NCBI Taxonomy" id="1045501"/>
    <lineage>
        <taxon>Bacteria</taxon>
        <taxon>Bacillati</taxon>
        <taxon>Actinomycetota</taxon>
        <taxon>Actinomycetes</taxon>
        <taxon>Kitasatosporales</taxon>
        <taxon>Streptomycetaceae</taxon>
        <taxon>Streptomyces</taxon>
    </lineage>
</organism>
<keyword evidence="5 8" id="KW-1133">Transmembrane helix</keyword>
<dbReference type="Gene3D" id="1.20.1250.20">
    <property type="entry name" value="MFS general substrate transporter like domains"/>
    <property type="match status" value="1"/>
</dbReference>
<dbReference type="SUPFAM" id="SSF103473">
    <property type="entry name" value="MFS general substrate transporter"/>
    <property type="match status" value="1"/>
</dbReference>
<evidence type="ECO:0000259" key="9">
    <source>
        <dbReference type="PROSITE" id="PS50850"/>
    </source>
</evidence>
<feature type="transmembrane region" description="Helical" evidence="8">
    <location>
        <begin position="316"/>
        <end position="341"/>
    </location>
</feature>
<feature type="transmembrane region" description="Helical" evidence="8">
    <location>
        <begin position="291"/>
        <end position="310"/>
    </location>
</feature>
<feature type="transmembrane region" description="Helical" evidence="8">
    <location>
        <begin position="353"/>
        <end position="375"/>
    </location>
</feature>
<feature type="transmembrane region" description="Helical" evidence="8">
    <location>
        <begin position="82"/>
        <end position="100"/>
    </location>
</feature>
<keyword evidence="3" id="KW-1003">Cell membrane</keyword>
<evidence type="ECO:0000256" key="2">
    <source>
        <dbReference type="ARBA" id="ARBA00022448"/>
    </source>
</evidence>
<dbReference type="Pfam" id="PF05977">
    <property type="entry name" value="MFS_3"/>
    <property type="match status" value="1"/>
</dbReference>
<feature type="domain" description="Major facilitator superfamily (MFS) profile" evidence="9">
    <location>
        <begin position="16"/>
        <end position="407"/>
    </location>
</feature>
<comment type="caution">
    <text evidence="10">The sequence shown here is derived from an EMBL/GenBank/DDBJ whole genome shotgun (WGS) entry which is preliminary data.</text>
</comment>
<feature type="transmembrane region" description="Helical" evidence="8">
    <location>
        <begin position="49"/>
        <end position="70"/>
    </location>
</feature>
<feature type="compositionally biased region" description="Low complexity" evidence="7">
    <location>
        <begin position="415"/>
        <end position="437"/>
    </location>
</feature>
<dbReference type="PANTHER" id="PTHR23513:SF6">
    <property type="entry name" value="MAJOR FACILITATOR SUPERFAMILY ASSOCIATED DOMAIN-CONTAINING PROTEIN"/>
    <property type="match status" value="1"/>
</dbReference>
<keyword evidence="4 8" id="KW-0812">Transmembrane</keyword>
<dbReference type="EMBL" id="BAABIG010000052">
    <property type="protein sequence ID" value="GAA4811252.1"/>
    <property type="molecule type" value="Genomic_DNA"/>
</dbReference>
<dbReference type="RefSeq" id="WP_345622120.1">
    <property type="nucleotide sequence ID" value="NZ_BAABIG010000052.1"/>
</dbReference>